<dbReference type="Proteomes" id="UP000095464">
    <property type="component" value="Unassembled WGS sequence"/>
</dbReference>
<name>A0AAP7LV41_9STAP</name>
<evidence type="ECO:0000313" key="2">
    <source>
        <dbReference type="EMBL" id="OEK58984.1"/>
    </source>
</evidence>
<protein>
    <submittedName>
        <fullName evidence="2">Uncharacterized protein</fullName>
    </submittedName>
</protein>
<comment type="caution">
    <text evidence="2">The sequence shown here is derived from an EMBL/GenBank/DDBJ whole genome shotgun (WGS) entry which is preliminary data.</text>
</comment>
<proteinExistence type="predicted"/>
<dbReference type="AlphaFoldDB" id="A0AAP7LV41"/>
<keyword evidence="1" id="KW-0472">Membrane</keyword>
<evidence type="ECO:0000313" key="3">
    <source>
        <dbReference type="Proteomes" id="UP000095464"/>
    </source>
</evidence>
<dbReference type="EMBL" id="LNPX01000004">
    <property type="protein sequence ID" value="OEK58984.1"/>
    <property type="molecule type" value="Genomic_DNA"/>
</dbReference>
<organism evidence="2 3">
    <name type="scientific">Staphylococcus equorum</name>
    <dbReference type="NCBI Taxonomy" id="246432"/>
    <lineage>
        <taxon>Bacteria</taxon>
        <taxon>Bacillati</taxon>
        <taxon>Bacillota</taxon>
        <taxon>Bacilli</taxon>
        <taxon>Bacillales</taxon>
        <taxon>Staphylococcaceae</taxon>
        <taxon>Staphylococcus</taxon>
    </lineage>
</organism>
<sequence length="123" mass="14358">MQVELAIKQLQIKSVYKNKGRVKRMNISEMIKAQSGKRNKELAKEIYTNGLTIARVLVSIAIAVVLTYQLKFIFEYLYTVTYPFNHFVTTMAVAYVFIIFTFTIMYSLKFVIKISTRLRVDNK</sequence>
<keyword evidence="1" id="KW-1133">Transmembrane helix</keyword>
<feature type="transmembrane region" description="Helical" evidence="1">
    <location>
        <begin position="46"/>
        <end position="68"/>
    </location>
</feature>
<gene>
    <name evidence="2" type="ORF">ASS94_01265</name>
</gene>
<feature type="transmembrane region" description="Helical" evidence="1">
    <location>
        <begin position="88"/>
        <end position="108"/>
    </location>
</feature>
<evidence type="ECO:0000256" key="1">
    <source>
        <dbReference type="SAM" id="Phobius"/>
    </source>
</evidence>
<keyword evidence="1" id="KW-0812">Transmembrane</keyword>
<reference evidence="3" key="1">
    <citation type="submission" date="2015-11" db="EMBL/GenBank/DDBJ databases">
        <title>Genomic diversity of Staphylococcus saprophyticus strains from urinary tract infections, animal surfaces, and fermented foods.</title>
        <authorList>
            <person name="Wolfe B.E."/>
        </authorList>
    </citation>
    <scope>NUCLEOTIDE SEQUENCE [LARGE SCALE GENOMIC DNA]</scope>
    <source>
        <strain evidence="3">738_7</strain>
    </source>
</reference>
<accession>A0AAP7LV41</accession>